<sequence>MCVCISPGFLFPPVASPRYCSSGSCPVPVAAFAVDVLAPDRSRLSVSSAPWLLCPHSYHGPAASSARNRARCSCFDVRPFSPSVFCLSLHFPLCGCAYR</sequence>
<dbReference type="Proteomes" id="UP000246740">
    <property type="component" value="Unassembled WGS sequence"/>
</dbReference>
<keyword evidence="2" id="KW-1185">Reference proteome</keyword>
<dbReference type="InParanoid" id="A0A317XLV7"/>
<protein>
    <submittedName>
        <fullName evidence="1">Uncharacterized protein</fullName>
    </submittedName>
</protein>
<dbReference type="AlphaFoldDB" id="A0A317XLV7"/>
<evidence type="ECO:0000313" key="1">
    <source>
        <dbReference type="EMBL" id="PWY98782.1"/>
    </source>
</evidence>
<name>A0A317XLV7_9BASI</name>
<organism evidence="1 2">
    <name type="scientific">Testicularia cyperi</name>
    <dbReference type="NCBI Taxonomy" id="1882483"/>
    <lineage>
        <taxon>Eukaryota</taxon>
        <taxon>Fungi</taxon>
        <taxon>Dikarya</taxon>
        <taxon>Basidiomycota</taxon>
        <taxon>Ustilaginomycotina</taxon>
        <taxon>Ustilaginomycetes</taxon>
        <taxon>Ustilaginales</taxon>
        <taxon>Anthracoideaceae</taxon>
        <taxon>Testicularia</taxon>
    </lineage>
</organism>
<reference evidence="1 2" key="1">
    <citation type="journal article" date="2018" name="Mol. Biol. Evol.">
        <title>Broad Genomic Sampling Reveals a Smut Pathogenic Ancestry of the Fungal Clade Ustilaginomycotina.</title>
        <authorList>
            <person name="Kijpornyongpan T."/>
            <person name="Mondo S.J."/>
            <person name="Barry K."/>
            <person name="Sandor L."/>
            <person name="Lee J."/>
            <person name="Lipzen A."/>
            <person name="Pangilinan J."/>
            <person name="LaButti K."/>
            <person name="Hainaut M."/>
            <person name="Henrissat B."/>
            <person name="Grigoriev I.V."/>
            <person name="Spatafora J.W."/>
            <person name="Aime M.C."/>
        </authorList>
    </citation>
    <scope>NUCLEOTIDE SEQUENCE [LARGE SCALE GENOMIC DNA]</scope>
    <source>
        <strain evidence="1 2">MCA 3645</strain>
    </source>
</reference>
<proteinExistence type="predicted"/>
<dbReference type="EMBL" id="KZ819197">
    <property type="protein sequence ID" value="PWY98782.1"/>
    <property type="molecule type" value="Genomic_DNA"/>
</dbReference>
<evidence type="ECO:0000313" key="2">
    <source>
        <dbReference type="Proteomes" id="UP000246740"/>
    </source>
</evidence>
<gene>
    <name evidence="1" type="ORF">BCV70DRAFT_27742</name>
</gene>
<accession>A0A317XLV7</accession>